<evidence type="ECO:0000313" key="8">
    <source>
        <dbReference type="EMBL" id="NER15900.1"/>
    </source>
</evidence>
<proteinExistence type="inferred from homology"/>
<feature type="transmembrane region" description="Helical" evidence="7">
    <location>
        <begin position="242"/>
        <end position="260"/>
    </location>
</feature>
<accession>A0A6M0CPQ0</accession>
<comment type="similarity">
    <text evidence="2 6">Belongs to the sodium:solute symporter (SSF) (TC 2.A.21) family.</text>
</comment>
<dbReference type="InterPro" id="IPR001734">
    <property type="entry name" value="Na/solute_symporter"/>
</dbReference>
<keyword evidence="5 7" id="KW-0472">Membrane</keyword>
<feature type="transmembrane region" description="Helical" evidence="7">
    <location>
        <begin position="161"/>
        <end position="180"/>
    </location>
</feature>
<keyword evidence="3 7" id="KW-0812">Transmembrane</keyword>
<organism evidence="8 9">
    <name type="scientific">Spongiivirga citrea</name>
    <dbReference type="NCBI Taxonomy" id="1481457"/>
    <lineage>
        <taxon>Bacteria</taxon>
        <taxon>Pseudomonadati</taxon>
        <taxon>Bacteroidota</taxon>
        <taxon>Flavobacteriia</taxon>
        <taxon>Flavobacteriales</taxon>
        <taxon>Flavobacteriaceae</taxon>
        <taxon>Spongiivirga</taxon>
    </lineage>
</organism>
<feature type="transmembrane region" description="Helical" evidence="7">
    <location>
        <begin position="404"/>
        <end position="427"/>
    </location>
</feature>
<evidence type="ECO:0000256" key="3">
    <source>
        <dbReference type="ARBA" id="ARBA00022692"/>
    </source>
</evidence>
<feature type="transmembrane region" description="Helical" evidence="7">
    <location>
        <begin position="192"/>
        <end position="212"/>
    </location>
</feature>
<dbReference type="Proteomes" id="UP000474296">
    <property type="component" value="Unassembled WGS sequence"/>
</dbReference>
<dbReference type="PANTHER" id="PTHR11819">
    <property type="entry name" value="SOLUTE CARRIER FAMILY 5"/>
    <property type="match status" value="1"/>
</dbReference>
<feature type="transmembrane region" description="Helical" evidence="7">
    <location>
        <begin position="35"/>
        <end position="53"/>
    </location>
</feature>
<feature type="transmembrane region" description="Helical" evidence="7">
    <location>
        <begin position="513"/>
        <end position="534"/>
    </location>
</feature>
<feature type="transmembrane region" description="Helical" evidence="7">
    <location>
        <begin position="328"/>
        <end position="361"/>
    </location>
</feature>
<evidence type="ECO:0000256" key="5">
    <source>
        <dbReference type="ARBA" id="ARBA00023136"/>
    </source>
</evidence>
<feature type="transmembrane region" description="Helical" evidence="7">
    <location>
        <begin position="73"/>
        <end position="94"/>
    </location>
</feature>
<dbReference type="Pfam" id="PF00474">
    <property type="entry name" value="SSF"/>
    <property type="match status" value="1"/>
</dbReference>
<feature type="transmembrane region" description="Helical" evidence="7">
    <location>
        <begin position="281"/>
        <end position="308"/>
    </location>
</feature>
<dbReference type="AlphaFoldDB" id="A0A6M0CPQ0"/>
<dbReference type="PROSITE" id="PS50283">
    <property type="entry name" value="NA_SOLUT_SYMP_3"/>
    <property type="match status" value="1"/>
</dbReference>
<feature type="transmembrane region" description="Helical" evidence="7">
    <location>
        <begin position="554"/>
        <end position="574"/>
    </location>
</feature>
<dbReference type="RefSeq" id="WP_164029165.1">
    <property type="nucleotide sequence ID" value="NZ_JAABOQ010000001.1"/>
</dbReference>
<gene>
    <name evidence="8" type="ORF">GWK10_01695</name>
</gene>
<keyword evidence="4 7" id="KW-1133">Transmembrane helix</keyword>
<feature type="transmembrane region" description="Helical" evidence="7">
    <location>
        <begin position="382"/>
        <end position="398"/>
    </location>
</feature>
<evidence type="ECO:0000256" key="1">
    <source>
        <dbReference type="ARBA" id="ARBA00004141"/>
    </source>
</evidence>
<comment type="caution">
    <text evidence="8">The sequence shown here is derived from an EMBL/GenBank/DDBJ whole genome shotgun (WGS) entry which is preliminary data.</text>
</comment>
<comment type="subcellular location">
    <subcellularLocation>
        <location evidence="1">Membrane</location>
        <topology evidence="1">Multi-pass membrane protein</topology>
    </subcellularLocation>
</comment>
<dbReference type="NCBIfam" id="TIGR00813">
    <property type="entry name" value="sss"/>
    <property type="match status" value="1"/>
</dbReference>
<protein>
    <submittedName>
        <fullName evidence="8">Solute:sodium symporter family transporter</fullName>
    </submittedName>
</protein>
<dbReference type="NCBIfam" id="NF007790">
    <property type="entry name" value="PRK10484.1"/>
    <property type="match status" value="1"/>
</dbReference>
<dbReference type="Gene3D" id="1.20.1730.10">
    <property type="entry name" value="Sodium/glucose cotransporter"/>
    <property type="match status" value="1"/>
</dbReference>
<evidence type="ECO:0000313" key="9">
    <source>
        <dbReference type="Proteomes" id="UP000474296"/>
    </source>
</evidence>
<name>A0A6M0CPQ0_9FLAO</name>
<evidence type="ECO:0000256" key="2">
    <source>
        <dbReference type="ARBA" id="ARBA00006434"/>
    </source>
</evidence>
<dbReference type="InterPro" id="IPR038377">
    <property type="entry name" value="Na/Glc_symporter_sf"/>
</dbReference>
<dbReference type="EMBL" id="JAABOQ010000001">
    <property type="protein sequence ID" value="NER15900.1"/>
    <property type="molecule type" value="Genomic_DNA"/>
</dbReference>
<evidence type="ECO:0000256" key="4">
    <source>
        <dbReference type="ARBA" id="ARBA00022989"/>
    </source>
</evidence>
<feature type="transmembrane region" description="Helical" evidence="7">
    <location>
        <begin position="119"/>
        <end position="141"/>
    </location>
</feature>
<dbReference type="CDD" id="cd10328">
    <property type="entry name" value="SLC5sbd_YidK"/>
    <property type="match status" value="1"/>
</dbReference>
<dbReference type="GO" id="GO:0005886">
    <property type="term" value="C:plasma membrane"/>
    <property type="evidence" value="ECO:0007669"/>
    <property type="project" value="TreeGrafter"/>
</dbReference>
<feature type="transmembrane region" description="Helical" evidence="7">
    <location>
        <begin position="6"/>
        <end position="23"/>
    </location>
</feature>
<feature type="transmembrane region" description="Helical" evidence="7">
    <location>
        <begin position="439"/>
        <end position="460"/>
    </location>
</feature>
<dbReference type="PANTHER" id="PTHR11819:SF195">
    <property type="entry name" value="SODIUM_GLUCOSE COTRANSPORTER 4"/>
    <property type="match status" value="1"/>
</dbReference>
<keyword evidence="9" id="KW-1185">Reference proteome</keyword>
<reference evidence="8 9" key="1">
    <citation type="submission" date="2020-01" db="EMBL/GenBank/DDBJ databases">
        <title>Spongiivirga citrea KCTC 32990T.</title>
        <authorList>
            <person name="Wang G."/>
        </authorList>
    </citation>
    <scope>NUCLEOTIDE SEQUENCE [LARGE SCALE GENOMIC DNA]</scope>
    <source>
        <strain evidence="8 9">KCTC 32990</strain>
    </source>
</reference>
<sequence length="575" mass="62073">MDAFSIISFIGFTLLVAVIAWYATRKTNEKSADGYYLGGRSLGAITIAGSLLLTNLSAEQIVGLNGQAFTEGILVMAWETLAAIAMVITALWLLPKYMQVGITTIPEFIEKRFDSNTKAILSILFLIAFGIVLLPTILYAGSKAFITMFKLNEMLGLSETATYWVCVWSIGLIGIVYAIYGGLKAVAVSDLVNAIGLLVGGILIPIFGLKMIGDGNVGEGLSTLWMESRDKFDVTGGVTSSIPFGTIFTGMMIAQMYYWGTNQAILQRVFGAKSLADGQKGMMLASFVKFLIPVIVVLPGIIAWQLFGSELNDADAAYPELVRRVLPAGLLGFFAAVLFGAVLSSFNSLLNSSVTLFGFDLYKKFFNKAANELQTVKAGKRFGLGLAAVSMTIAPFIRNAPDGLFAYIQESLGSLSVPILAVVAIGILTKKVPAIGAKVVLVGGVIMYLISQFIMSPIFIQSALDKAGIQGSNFLGGLEDEQLAAYFKEIGVTDIPAHMEKISLIEAEAYPHFLHVMGILFVVNIIIMLIFGALKPKQNIYVPKVTRVIDTTPWKWAVPVGIFITLLVLSTYLIF</sequence>
<evidence type="ECO:0000256" key="7">
    <source>
        <dbReference type="SAM" id="Phobius"/>
    </source>
</evidence>
<dbReference type="GO" id="GO:0005412">
    <property type="term" value="F:D-glucose:sodium symporter activity"/>
    <property type="evidence" value="ECO:0007669"/>
    <property type="project" value="TreeGrafter"/>
</dbReference>
<evidence type="ECO:0000256" key="6">
    <source>
        <dbReference type="RuleBase" id="RU362091"/>
    </source>
</evidence>